<sequence length="353" mass="42050">MVYSCIENDYALTLVKEEVNNYGKKKERKFQLQMDKILKRLFTLKNTTPIIDFLNAAYNDNISYEAKLYYADKEINNYNKKISRYISFYADMYIKVIDGEKIYEYEIEFQTVYENSMAIRMFRYGFERAVKFADYSSIKEGKIKIKLPEPYLIVLEENKDIPDDIYLEIEIPKQNTVTYTCKVLKYYNYNIDTLLKENMYLLLPLQIFRLRKKMHEISRSSLPLEKKKSKMIDVYNQLKIVIEGTLKAIDLSYNNSKINLEDYDEMTSAIENINSYFLNMYGKYTDFDEEVKEMVKSFYDPKVEERGIEKGKIETATEMIKEGEPIEKIKKYTKLDENKILELIKQIGTKKVQ</sequence>
<gene>
    <name evidence="1" type="ORF">CLMAG_60700</name>
</gene>
<dbReference type="AlphaFoldDB" id="A0A162QIR4"/>
<dbReference type="RefSeq" id="WP_066630811.1">
    <property type="nucleotide sequence ID" value="NZ_FQXL01000037.1"/>
</dbReference>
<name>A0A162QIR4_9CLOT</name>
<keyword evidence="2" id="KW-1185">Reference proteome</keyword>
<proteinExistence type="predicted"/>
<dbReference type="PATRIC" id="fig|1121326.3.peg.6133"/>
<organism evidence="1 2">
    <name type="scientific">Clostridium magnum DSM 2767</name>
    <dbReference type="NCBI Taxonomy" id="1121326"/>
    <lineage>
        <taxon>Bacteria</taxon>
        <taxon>Bacillati</taxon>
        <taxon>Bacillota</taxon>
        <taxon>Clostridia</taxon>
        <taxon>Eubacteriales</taxon>
        <taxon>Clostridiaceae</taxon>
        <taxon>Clostridium</taxon>
    </lineage>
</organism>
<dbReference type="EMBL" id="LWAE01000016">
    <property type="protein sequence ID" value="KZL88577.1"/>
    <property type="molecule type" value="Genomic_DNA"/>
</dbReference>
<reference evidence="1 2" key="1">
    <citation type="submission" date="2016-04" db="EMBL/GenBank/DDBJ databases">
        <title>Genome sequence of Clostridium magnum DSM 2767.</title>
        <authorList>
            <person name="Poehlein A."/>
            <person name="Uhlig R."/>
            <person name="Fischer R."/>
            <person name="Bahl H."/>
            <person name="Daniel R."/>
        </authorList>
    </citation>
    <scope>NUCLEOTIDE SEQUENCE [LARGE SCALE GENOMIC DNA]</scope>
    <source>
        <strain evidence="1 2">DSM 2767</strain>
    </source>
</reference>
<dbReference type="STRING" id="1121326.CLMAG_60700"/>
<protein>
    <recommendedName>
        <fullName evidence="3">PD-(D/E)XK nuclease family transposase</fullName>
    </recommendedName>
</protein>
<evidence type="ECO:0000313" key="2">
    <source>
        <dbReference type="Proteomes" id="UP000076603"/>
    </source>
</evidence>
<evidence type="ECO:0008006" key="3">
    <source>
        <dbReference type="Google" id="ProtNLM"/>
    </source>
</evidence>
<comment type="caution">
    <text evidence="1">The sequence shown here is derived from an EMBL/GenBank/DDBJ whole genome shotgun (WGS) entry which is preliminary data.</text>
</comment>
<accession>A0A162QIR4</accession>
<evidence type="ECO:0000313" key="1">
    <source>
        <dbReference type="EMBL" id="KZL88577.1"/>
    </source>
</evidence>
<dbReference type="Proteomes" id="UP000076603">
    <property type="component" value="Unassembled WGS sequence"/>
</dbReference>